<accession>A0A6J4QRV6</accession>
<sequence length="89" mass="9315">MAVIVALTVSPTTALLTAILFLGIQQLEGNFLTPKIQGDTLHVHPILVFLAVIIGGGLGGIPGVVVAVPALAVLRVLFDFFRVRLKTDG</sequence>
<gene>
    <name evidence="9" type="ORF">AVDCRST_MAG37-2547</name>
</gene>
<keyword evidence="6 8" id="KW-1133">Transmembrane helix</keyword>
<evidence type="ECO:0000313" key="9">
    <source>
        <dbReference type="EMBL" id="CAA9452754.1"/>
    </source>
</evidence>
<comment type="subcellular location">
    <subcellularLocation>
        <location evidence="1">Cell membrane</location>
        <topology evidence="1">Multi-pass membrane protein</topology>
    </subcellularLocation>
</comment>
<dbReference type="PANTHER" id="PTHR21716:SF53">
    <property type="entry name" value="PERMEASE PERM-RELATED"/>
    <property type="match status" value="1"/>
</dbReference>
<dbReference type="AlphaFoldDB" id="A0A6J4QRV6"/>
<keyword evidence="7 8" id="KW-0472">Membrane</keyword>
<keyword evidence="5 8" id="KW-0812">Transmembrane</keyword>
<organism evidence="9">
    <name type="scientific">uncultured Rubrobacteraceae bacterium</name>
    <dbReference type="NCBI Taxonomy" id="349277"/>
    <lineage>
        <taxon>Bacteria</taxon>
        <taxon>Bacillati</taxon>
        <taxon>Actinomycetota</taxon>
        <taxon>Rubrobacteria</taxon>
        <taxon>Rubrobacterales</taxon>
        <taxon>Rubrobacteraceae</taxon>
        <taxon>environmental samples</taxon>
    </lineage>
</organism>
<dbReference type="GO" id="GO:0005886">
    <property type="term" value="C:plasma membrane"/>
    <property type="evidence" value="ECO:0007669"/>
    <property type="project" value="UniProtKB-SubCell"/>
</dbReference>
<keyword evidence="4" id="KW-1003">Cell membrane</keyword>
<evidence type="ECO:0000256" key="4">
    <source>
        <dbReference type="ARBA" id="ARBA00022475"/>
    </source>
</evidence>
<protein>
    <submittedName>
        <fullName evidence="9">Uncharacterized protein</fullName>
    </submittedName>
</protein>
<feature type="transmembrane region" description="Helical" evidence="8">
    <location>
        <begin position="45"/>
        <end position="78"/>
    </location>
</feature>
<dbReference type="GO" id="GO:0055085">
    <property type="term" value="P:transmembrane transport"/>
    <property type="evidence" value="ECO:0007669"/>
    <property type="project" value="TreeGrafter"/>
</dbReference>
<evidence type="ECO:0000256" key="8">
    <source>
        <dbReference type="SAM" id="Phobius"/>
    </source>
</evidence>
<evidence type="ECO:0000256" key="6">
    <source>
        <dbReference type="ARBA" id="ARBA00022989"/>
    </source>
</evidence>
<proteinExistence type="inferred from homology"/>
<evidence type="ECO:0000256" key="7">
    <source>
        <dbReference type="ARBA" id="ARBA00023136"/>
    </source>
</evidence>
<dbReference type="PANTHER" id="PTHR21716">
    <property type="entry name" value="TRANSMEMBRANE PROTEIN"/>
    <property type="match status" value="1"/>
</dbReference>
<evidence type="ECO:0000256" key="1">
    <source>
        <dbReference type="ARBA" id="ARBA00004651"/>
    </source>
</evidence>
<dbReference type="EMBL" id="CADCVD010000126">
    <property type="protein sequence ID" value="CAA9452754.1"/>
    <property type="molecule type" value="Genomic_DNA"/>
</dbReference>
<evidence type="ECO:0000256" key="3">
    <source>
        <dbReference type="ARBA" id="ARBA00022448"/>
    </source>
</evidence>
<dbReference type="Pfam" id="PF01594">
    <property type="entry name" value="AI-2E_transport"/>
    <property type="match status" value="1"/>
</dbReference>
<dbReference type="InterPro" id="IPR002549">
    <property type="entry name" value="AI-2E-like"/>
</dbReference>
<evidence type="ECO:0000256" key="5">
    <source>
        <dbReference type="ARBA" id="ARBA00022692"/>
    </source>
</evidence>
<name>A0A6J4QRV6_9ACTN</name>
<reference evidence="9" key="1">
    <citation type="submission" date="2020-02" db="EMBL/GenBank/DDBJ databases">
        <authorList>
            <person name="Meier V. D."/>
        </authorList>
    </citation>
    <scope>NUCLEOTIDE SEQUENCE</scope>
    <source>
        <strain evidence="9">AVDCRST_MAG37</strain>
    </source>
</reference>
<comment type="similarity">
    <text evidence="2">Belongs to the autoinducer-2 exporter (AI-2E) (TC 2.A.86) family.</text>
</comment>
<keyword evidence="3" id="KW-0813">Transport</keyword>
<evidence type="ECO:0000256" key="2">
    <source>
        <dbReference type="ARBA" id="ARBA00009773"/>
    </source>
</evidence>